<dbReference type="SUPFAM" id="SSF53448">
    <property type="entry name" value="Nucleotide-diphospho-sugar transferases"/>
    <property type="match status" value="1"/>
</dbReference>
<dbReference type="InterPro" id="IPR001173">
    <property type="entry name" value="Glyco_trans_2-like"/>
</dbReference>
<reference evidence="2 3" key="1">
    <citation type="submission" date="2023-11" db="EMBL/GenBank/DDBJ databases">
        <title>Peredibacter starrii A3.12.</title>
        <authorList>
            <person name="Mitchell R.J."/>
        </authorList>
    </citation>
    <scope>NUCLEOTIDE SEQUENCE [LARGE SCALE GENOMIC DNA]</scope>
    <source>
        <strain evidence="2 3">A3.12</strain>
    </source>
</reference>
<evidence type="ECO:0000259" key="1">
    <source>
        <dbReference type="Pfam" id="PF00535"/>
    </source>
</evidence>
<dbReference type="GO" id="GO:0016758">
    <property type="term" value="F:hexosyltransferase activity"/>
    <property type="evidence" value="ECO:0007669"/>
    <property type="project" value="UniProtKB-ARBA"/>
</dbReference>
<dbReference type="EMBL" id="CP139487">
    <property type="protein sequence ID" value="WPU65827.1"/>
    <property type="molecule type" value="Genomic_DNA"/>
</dbReference>
<dbReference type="InterPro" id="IPR029044">
    <property type="entry name" value="Nucleotide-diphossugar_trans"/>
</dbReference>
<protein>
    <submittedName>
        <fullName evidence="2">Glycosyltransferase</fullName>
        <ecNumber evidence="2">2.4.-.-</ecNumber>
    </submittedName>
</protein>
<sequence>MKPAVSIIVPSYNHERYISLLIESIYAQSFKDFELVVVDDGSKDGSVQLLRQLSEIHGFRLISKENEGICKTINRGLRESTGNYVLIIGSDDILPLNRLKEQVEYLRSHPEVDVIAGSVIQIDMEGKEVGKNTPRILGAVSFEQMLMVNRVSAATCMIRRSVYTRWGMYKEDHVFEDYYMWLNVLYHGGKIVNLPNVFAYYRISNPNLEKKFNWYYKGVMQAFDEFKNDSRVEKARSRYALIYAIKLSLLLGSKFFENYSNVHLRLNAFGKLIVSIVAFNPEGIRNFVLKLLKLKT</sequence>
<dbReference type="Pfam" id="PF00535">
    <property type="entry name" value="Glycos_transf_2"/>
    <property type="match status" value="1"/>
</dbReference>
<feature type="domain" description="Glycosyltransferase 2-like" evidence="1">
    <location>
        <begin position="6"/>
        <end position="133"/>
    </location>
</feature>
<dbReference type="PANTHER" id="PTHR22916:SF3">
    <property type="entry name" value="UDP-GLCNAC:BETAGAL BETA-1,3-N-ACETYLGLUCOSAMINYLTRANSFERASE-LIKE PROTEIN 1"/>
    <property type="match status" value="1"/>
</dbReference>
<dbReference type="Gene3D" id="3.90.550.10">
    <property type="entry name" value="Spore Coat Polysaccharide Biosynthesis Protein SpsA, Chain A"/>
    <property type="match status" value="1"/>
</dbReference>
<gene>
    <name evidence="2" type="ORF">SOO65_03610</name>
</gene>
<dbReference type="RefSeq" id="WP_321397074.1">
    <property type="nucleotide sequence ID" value="NZ_CP139487.1"/>
</dbReference>
<evidence type="ECO:0000313" key="2">
    <source>
        <dbReference type="EMBL" id="WPU65827.1"/>
    </source>
</evidence>
<dbReference type="PANTHER" id="PTHR22916">
    <property type="entry name" value="GLYCOSYLTRANSFERASE"/>
    <property type="match status" value="1"/>
</dbReference>
<dbReference type="Proteomes" id="UP001324634">
    <property type="component" value="Chromosome"/>
</dbReference>
<evidence type="ECO:0000313" key="3">
    <source>
        <dbReference type="Proteomes" id="UP001324634"/>
    </source>
</evidence>
<accession>A0AAX4HRG9</accession>
<organism evidence="2 3">
    <name type="scientific">Peredibacter starrii</name>
    <dbReference type="NCBI Taxonomy" id="28202"/>
    <lineage>
        <taxon>Bacteria</taxon>
        <taxon>Pseudomonadati</taxon>
        <taxon>Bdellovibrionota</taxon>
        <taxon>Bacteriovoracia</taxon>
        <taxon>Bacteriovoracales</taxon>
        <taxon>Bacteriovoracaceae</taxon>
        <taxon>Peredibacter</taxon>
    </lineage>
</organism>
<keyword evidence="2" id="KW-0328">Glycosyltransferase</keyword>
<keyword evidence="2" id="KW-0808">Transferase</keyword>
<dbReference type="KEGG" id="psti:SOO65_03610"/>
<dbReference type="AlphaFoldDB" id="A0AAX4HRG9"/>
<dbReference type="EC" id="2.4.-.-" evidence="2"/>
<proteinExistence type="predicted"/>
<name>A0AAX4HRG9_9BACT</name>
<keyword evidence="3" id="KW-1185">Reference proteome</keyword>